<evidence type="ECO:0000313" key="3">
    <source>
        <dbReference type="Proteomes" id="UP000030746"/>
    </source>
</evidence>
<feature type="compositionally biased region" description="Polar residues" evidence="1">
    <location>
        <begin position="121"/>
        <end position="130"/>
    </location>
</feature>
<gene>
    <name evidence="2" type="ORF">LOTGIDRAFT_163889</name>
</gene>
<evidence type="ECO:0000256" key="1">
    <source>
        <dbReference type="SAM" id="MobiDB-lite"/>
    </source>
</evidence>
<dbReference type="KEGG" id="lgi:LOTGIDRAFT_163889"/>
<feature type="region of interest" description="Disordered" evidence="1">
    <location>
        <begin position="173"/>
        <end position="219"/>
    </location>
</feature>
<protein>
    <submittedName>
        <fullName evidence="2">Uncharacterized protein</fullName>
    </submittedName>
</protein>
<feature type="compositionally biased region" description="Pro residues" evidence="1">
    <location>
        <begin position="142"/>
        <end position="153"/>
    </location>
</feature>
<feature type="compositionally biased region" description="Polar residues" evidence="1">
    <location>
        <begin position="307"/>
        <end position="323"/>
    </location>
</feature>
<dbReference type="HOGENOM" id="CLU_698869_0_0_1"/>
<feature type="region of interest" description="Disordered" evidence="1">
    <location>
        <begin position="289"/>
        <end position="325"/>
    </location>
</feature>
<name>V4BP09_LOTGI</name>
<proteinExistence type="predicted"/>
<sequence length="395" mass="43803">MAEVITNPTPSSIPNFSVVITEMHQIFKEKKIGAILEDHTSSWTEAKSVRKTASVLTPFTSSSAPEVRLPVQRPNQTIHVLTPTMVPISAATIQHALRNLRPVQHPEDFPAVTSRSCLLSPVTSPLTSPRATKRVTSDQIPPFRPAPSAIPPSPVSHGVLTDQVSPFDPAMAPTPSTRTPKSVTKDQIPIFSPAPSPRALKSVATDQAPSPRFSIRSSKSSITSDDSEILNSSFDVLRSIRRSRELTRSVAAYLRSISVDVEPPPEQEYAPTSESQYEFYQPYLEQDINSIRPGEGHEPTQEERATPQPSDVTTQRVESFNSGDRSRVTPTILEQIIEAKKNLKPVHGNADQRHCNVVEISNEEHSELQKDQSKKKKKSRKFRLLCCFRSPQVDE</sequence>
<dbReference type="AlphaFoldDB" id="V4BP09"/>
<organism evidence="2 3">
    <name type="scientific">Lottia gigantea</name>
    <name type="common">Giant owl limpet</name>
    <dbReference type="NCBI Taxonomy" id="225164"/>
    <lineage>
        <taxon>Eukaryota</taxon>
        <taxon>Metazoa</taxon>
        <taxon>Spiralia</taxon>
        <taxon>Lophotrochozoa</taxon>
        <taxon>Mollusca</taxon>
        <taxon>Gastropoda</taxon>
        <taxon>Patellogastropoda</taxon>
        <taxon>Lottioidea</taxon>
        <taxon>Lottiidae</taxon>
        <taxon>Lottia</taxon>
    </lineage>
</organism>
<reference evidence="2 3" key="1">
    <citation type="journal article" date="2013" name="Nature">
        <title>Insights into bilaterian evolution from three spiralian genomes.</title>
        <authorList>
            <person name="Simakov O."/>
            <person name="Marletaz F."/>
            <person name="Cho S.J."/>
            <person name="Edsinger-Gonzales E."/>
            <person name="Havlak P."/>
            <person name="Hellsten U."/>
            <person name="Kuo D.H."/>
            <person name="Larsson T."/>
            <person name="Lv J."/>
            <person name="Arendt D."/>
            <person name="Savage R."/>
            <person name="Osoegawa K."/>
            <person name="de Jong P."/>
            <person name="Grimwood J."/>
            <person name="Chapman J.A."/>
            <person name="Shapiro H."/>
            <person name="Aerts A."/>
            <person name="Otillar R.P."/>
            <person name="Terry A.Y."/>
            <person name="Boore J.L."/>
            <person name="Grigoriev I.V."/>
            <person name="Lindberg D.R."/>
            <person name="Seaver E.C."/>
            <person name="Weisblat D.A."/>
            <person name="Putnam N.H."/>
            <person name="Rokhsar D.S."/>
        </authorList>
    </citation>
    <scope>NUCLEOTIDE SEQUENCE [LARGE SCALE GENOMIC DNA]</scope>
</reference>
<dbReference type="RefSeq" id="XP_009058665.1">
    <property type="nucleotide sequence ID" value="XM_009060417.1"/>
</dbReference>
<keyword evidence="3" id="KW-1185">Reference proteome</keyword>
<dbReference type="EMBL" id="KB202367">
    <property type="protein sequence ID" value="ESO90669.1"/>
    <property type="molecule type" value="Genomic_DNA"/>
</dbReference>
<dbReference type="CTD" id="20239578"/>
<dbReference type="GeneID" id="20239578"/>
<feature type="compositionally biased region" description="Basic and acidic residues" evidence="1">
    <location>
        <begin position="294"/>
        <end position="305"/>
    </location>
</feature>
<accession>V4BP09</accession>
<feature type="region of interest" description="Disordered" evidence="1">
    <location>
        <begin position="121"/>
        <end position="153"/>
    </location>
</feature>
<feature type="compositionally biased region" description="Low complexity" evidence="1">
    <location>
        <begin position="209"/>
        <end position="219"/>
    </location>
</feature>
<dbReference type="Proteomes" id="UP000030746">
    <property type="component" value="Unassembled WGS sequence"/>
</dbReference>
<evidence type="ECO:0000313" key="2">
    <source>
        <dbReference type="EMBL" id="ESO90669.1"/>
    </source>
</evidence>